<gene>
    <name evidence="7" type="ORF">LTRI10_LOCUS33454</name>
</gene>
<evidence type="ECO:0000259" key="6">
    <source>
        <dbReference type="PROSITE" id="PS51005"/>
    </source>
</evidence>
<evidence type="ECO:0000256" key="4">
    <source>
        <dbReference type="ARBA" id="ARBA00023242"/>
    </source>
</evidence>
<dbReference type="Pfam" id="PF02365">
    <property type="entry name" value="NAM"/>
    <property type="match status" value="1"/>
</dbReference>
<accession>A0AAV2F4H0</accession>
<dbReference type="AlphaFoldDB" id="A0AAV2F4H0"/>
<sequence>MAVLKRDAMYCNSSSSQPYLLDYARSWTLELIFYVLQCPSWLVDGSRIARKIKSASDPEKVKWESNPTKSCPNCHHIIDNSDVVQAWPGLPRGVKFDPTDQEIIWHLLAKSGFASHKPHPFIEEFIPSVDNDDGICYTHPKNLPGVKQDGSTSHFFHRAIKAYNTGTRKRRKIQGDDVGDVRWHKTGRTKPVVLEGMQKGCKKIMVLYTSLIRGGKAEKTNWVMHQYHLGTGEDEKDGEYVISKIFYQQQANKADKTEEELSETIDHALITKVDPVSPMSVTPDPPLPERRSSDTDLVKDSAIADAIADTVADPYLQYMELEHLEDEVDPVSENPSCNDLVPVTENQGLNNKDCVEEEAKWWDGESQNVLDSQQMVEGLSLCEEFLQSQSPSRDGNGDPLPNRKPSFSFQYEGAEDLKKDLEECQTLAVDPANIELDTPPEFRLSQLEFGSQESFLAWGGGEIK</sequence>
<evidence type="ECO:0000256" key="5">
    <source>
        <dbReference type="SAM" id="MobiDB-lite"/>
    </source>
</evidence>
<proteinExistence type="predicted"/>
<evidence type="ECO:0000256" key="1">
    <source>
        <dbReference type="ARBA" id="ARBA00023015"/>
    </source>
</evidence>
<protein>
    <recommendedName>
        <fullName evidence="6">NAC domain-containing protein</fullName>
    </recommendedName>
</protein>
<evidence type="ECO:0000313" key="8">
    <source>
        <dbReference type="Proteomes" id="UP001497516"/>
    </source>
</evidence>
<dbReference type="PANTHER" id="PTHR31079">
    <property type="entry name" value="NAC DOMAIN-CONTAINING PROTEIN 73"/>
    <property type="match status" value="1"/>
</dbReference>
<evidence type="ECO:0000256" key="2">
    <source>
        <dbReference type="ARBA" id="ARBA00023125"/>
    </source>
</evidence>
<reference evidence="7 8" key="1">
    <citation type="submission" date="2024-04" db="EMBL/GenBank/DDBJ databases">
        <authorList>
            <person name="Fracassetti M."/>
        </authorList>
    </citation>
    <scope>NUCLEOTIDE SEQUENCE [LARGE SCALE GENOMIC DNA]</scope>
</reference>
<dbReference type="InterPro" id="IPR036093">
    <property type="entry name" value="NAC_dom_sf"/>
</dbReference>
<dbReference type="PANTHER" id="PTHR31079:SF9">
    <property type="entry name" value="SUPPRESSOR OF GAMMA RESPONSE 1"/>
    <property type="match status" value="1"/>
</dbReference>
<dbReference type="Gene3D" id="2.170.150.80">
    <property type="entry name" value="NAC domain"/>
    <property type="match status" value="1"/>
</dbReference>
<dbReference type="FunFam" id="2.170.150.80:FF:000009">
    <property type="entry name" value="NAC domain-containing protein 8"/>
    <property type="match status" value="1"/>
</dbReference>
<feature type="domain" description="NAC" evidence="6">
    <location>
        <begin position="90"/>
        <end position="248"/>
    </location>
</feature>
<dbReference type="InterPro" id="IPR003441">
    <property type="entry name" value="NAC-dom"/>
</dbReference>
<feature type="region of interest" description="Disordered" evidence="5">
    <location>
        <begin position="275"/>
        <end position="295"/>
    </location>
</feature>
<dbReference type="GO" id="GO:0000976">
    <property type="term" value="F:transcription cis-regulatory region binding"/>
    <property type="evidence" value="ECO:0007669"/>
    <property type="project" value="TreeGrafter"/>
</dbReference>
<dbReference type="Proteomes" id="UP001497516">
    <property type="component" value="Chromosome 6"/>
</dbReference>
<keyword evidence="3" id="KW-0804">Transcription</keyword>
<dbReference type="SUPFAM" id="SSF101941">
    <property type="entry name" value="NAC domain"/>
    <property type="match status" value="1"/>
</dbReference>
<evidence type="ECO:0000256" key="3">
    <source>
        <dbReference type="ARBA" id="ARBA00023163"/>
    </source>
</evidence>
<dbReference type="EMBL" id="OZ034819">
    <property type="protein sequence ID" value="CAL1392837.1"/>
    <property type="molecule type" value="Genomic_DNA"/>
</dbReference>
<name>A0AAV2F4H0_9ROSI</name>
<keyword evidence="4" id="KW-0539">Nucleus</keyword>
<keyword evidence="1" id="KW-0805">Transcription regulation</keyword>
<dbReference type="PROSITE" id="PS51005">
    <property type="entry name" value="NAC"/>
    <property type="match status" value="1"/>
</dbReference>
<dbReference type="GO" id="GO:0003700">
    <property type="term" value="F:DNA-binding transcription factor activity"/>
    <property type="evidence" value="ECO:0007669"/>
    <property type="project" value="InterPro"/>
</dbReference>
<evidence type="ECO:0000313" key="7">
    <source>
        <dbReference type="EMBL" id="CAL1392837.1"/>
    </source>
</evidence>
<dbReference type="InterPro" id="IPR044799">
    <property type="entry name" value="SOG1-like"/>
</dbReference>
<organism evidence="7 8">
    <name type="scientific">Linum trigynum</name>
    <dbReference type="NCBI Taxonomy" id="586398"/>
    <lineage>
        <taxon>Eukaryota</taxon>
        <taxon>Viridiplantae</taxon>
        <taxon>Streptophyta</taxon>
        <taxon>Embryophyta</taxon>
        <taxon>Tracheophyta</taxon>
        <taxon>Spermatophyta</taxon>
        <taxon>Magnoliopsida</taxon>
        <taxon>eudicotyledons</taxon>
        <taxon>Gunneridae</taxon>
        <taxon>Pentapetalae</taxon>
        <taxon>rosids</taxon>
        <taxon>fabids</taxon>
        <taxon>Malpighiales</taxon>
        <taxon>Linaceae</taxon>
        <taxon>Linum</taxon>
    </lineage>
</organism>
<keyword evidence="8" id="KW-1185">Reference proteome</keyword>
<keyword evidence="2" id="KW-0238">DNA-binding</keyword>
<dbReference type="GO" id="GO:0005634">
    <property type="term" value="C:nucleus"/>
    <property type="evidence" value="ECO:0007669"/>
    <property type="project" value="TreeGrafter"/>
</dbReference>